<evidence type="ECO:0000256" key="1">
    <source>
        <dbReference type="ARBA" id="ARBA00022574"/>
    </source>
</evidence>
<dbReference type="PANTHER" id="PTHR22847">
    <property type="entry name" value="WD40 REPEAT PROTEIN"/>
    <property type="match status" value="1"/>
</dbReference>
<feature type="repeat" description="WD" evidence="3">
    <location>
        <begin position="198"/>
        <end position="229"/>
    </location>
</feature>
<dbReference type="Pfam" id="PF00400">
    <property type="entry name" value="WD40"/>
    <property type="match status" value="6"/>
</dbReference>
<keyword evidence="5" id="KW-0812">Transmembrane</keyword>
<dbReference type="GO" id="GO:0042393">
    <property type="term" value="F:histone binding"/>
    <property type="evidence" value="ECO:0007669"/>
    <property type="project" value="TreeGrafter"/>
</dbReference>
<dbReference type="AlphaFoldDB" id="A0A5B9W528"/>
<evidence type="ECO:0000256" key="2">
    <source>
        <dbReference type="ARBA" id="ARBA00022737"/>
    </source>
</evidence>
<sequence length="370" mass="38968">MPRHAPGRRDEHADFGPDFPGRAPRRPRRRWWLSLPSPILAIAVLVFVVLPVVWPETEDVGAAPSSRGDFKLAADVTAVAVTPDGGRAAATGRDRPVVVWQKGEDQAWSMRSLPEHMPTGSRCLAAAADGRTLAAGNVDGSVSLWDMASGERRASLAGGTEMVLSLAFSPDGRTLASAGGDTKVRIWDVASAGPRATLDLRGAPATSLSFGPDGRQLACGCEDGIVRVWGDVGRPDAAPLTFVASQQVVLAVAFSPDGRSLASASLCGRGIDVWNVPEQRSRGFLPTRGFSATCLGFTPDGLHLIAGEDDGTLGSWNALSLSRQAEFPAHSGWVKALAVAQGAPAVLTGGNDGYVRRWDLVEVLSGRPRR</sequence>
<feature type="repeat" description="WD" evidence="3">
    <location>
        <begin position="124"/>
        <end position="155"/>
    </location>
</feature>
<dbReference type="PROSITE" id="PS00678">
    <property type="entry name" value="WD_REPEATS_1"/>
    <property type="match status" value="2"/>
</dbReference>
<dbReference type="CDD" id="cd00200">
    <property type="entry name" value="WD40"/>
    <property type="match status" value="1"/>
</dbReference>
<evidence type="ECO:0000256" key="4">
    <source>
        <dbReference type="SAM" id="MobiDB-lite"/>
    </source>
</evidence>
<feature type="repeat" description="WD" evidence="3">
    <location>
        <begin position="156"/>
        <end position="197"/>
    </location>
</feature>
<dbReference type="InterPro" id="IPR001680">
    <property type="entry name" value="WD40_rpt"/>
</dbReference>
<keyword evidence="1 3" id="KW-0853">WD repeat</keyword>
<reference evidence="6 7" key="1">
    <citation type="submission" date="2019-08" db="EMBL/GenBank/DDBJ databases">
        <title>Deep-cultivation of Planctomycetes and their phenomic and genomic characterization uncovers novel biology.</title>
        <authorList>
            <person name="Wiegand S."/>
            <person name="Jogler M."/>
            <person name="Boedeker C."/>
            <person name="Pinto D."/>
            <person name="Vollmers J."/>
            <person name="Rivas-Marin E."/>
            <person name="Kohn T."/>
            <person name="Peeters S.H."/>
            <person name="Heuer A."/>
            <person name="Rast P."/>
            <person name="Oberbeckmann S."/>
            <person name="Bunk B."/>
            <person name="Jeske O."/>
            <person name="Meyerdierks A."/>
            <person name="Storesund J.E."/>
            <person name="Kallscheuer N."/>
            <person name="Luecker S."/>
            <person name="Lage O.M."/>
            <person name="Pohl T."/>
            <person name="Merkel B.J."/>
            <person name="Hornburger P."/>
            <person name="Mueller R.-W."/>
            <person name="Bruemmer F."/>
            <person name="Labrenz M."/>
            <person name="Spormann A.M."/>
            <person name="Op den Camp H."/>
            <person name="Overmann J."/>
            <person name="Amann R."/>
            <person name="Jetten M.S.M."/>
            <person name="Mascher T."/>
            <person name="Medema M.H."/>
            <person name="Devos D.P."/>
            <person name="Kaster A.-K."/>
            <person name="Ovreas L."/>
            <person name="Rohde M."/>
            <person name="Galperin M.Y."/>
            <person name="Jogler C."/>
        </authorList>
    </citation>
    <scope>NUCLEOTIDE SEQUENCE [LARGE SCALE GENOMIC DNA]</scope>
    <source>
        <strain evidence="6 7">OJF2</strain>
    </source>
</reference>
<evidence type="ECO:0000313" key="7">
    <source>
        <dbReference type="Proteomes" id="UP000324233"/>
    </source>
</evidence>
<dbReference type="OrthoDB" id="230341at2"/>
<dbReference type="SMART" id="SM00320">
    <property type="entry name" value="WD40"/>
    <property type="match status" value="7"/>
</dbReference>
<name>A0A5B9W528_9BACT</name>
<evidence type="ECO:0000256" key="3">
    <source>
        <dbReference type="PROSITE-ProRule" id="PRU00221"/>
    </source>
</evidence>
<gene>
    <name evidence="6" type="ORF">OJF2_36760</name>
</gene>
<keyword evidence="5" id="KW-1133">Transmembrane helix</keyword>
<proteinExistence type="predicted"/>
<dbReference type="SUPFAM" id="SSF50978">
    <property type="entry name" value="WD40 repeat-like"/>
    <property type="match status" value="1"/>
</dbReference>
<feature type="transmembrane region" description="Helical" evidence="5">
    <location>
        <begin position="31"/>
        <end position="54"/>
    </location>
</feature>
<dbReference type="Gene3D" id="2.130.10.10">
    <property type="entry name" value="YVTN repeat-like/Quinoprotein amine dehydrogenase"/>
    <property type="match status" value="2"/>
</dbReference>
<evidence type="ECO:0000313" key="6">
    <source>
        <dbReference type="EMBL" id="QEH35131.1"/>
    </source>
</evidence>
<keyword evidence="2" id="KW-0677">Repeat</keyword>
<dbReference type="InterPro" id="IPR019775">
    <property type="entry name" value="WD40_repeat_CS"/>
</dbReference>
<evidence type="ECO:0000256" key="5">
    <source>
        <dbReference type="SAM" id="Phobius"/>
    </source>
</evidence>
<dbReference type="KEGG" id="agv:OJF2_36760"/>
<dbReference type="InterPro" id="IPR036322">
    <property type="entry name" value="WD40_repeat_dom_sf"/>
</dbReference>
<dbReference type="Proteomes" id="UP000324233">
    <property type="component" value="Chromosome"/>
</dbReference>
<dbReference type="PANTHER" id="PTHR22847:SF637">
    <property type="entry name" value="WD REPEAT DOMAIN 5B"/>
    <property type="match status" value="1"/>
</dbReference>
<dbReference type="PROSITE" id="PS50082">
    <property type="entry name" value="WD_REPEATS_2"/>
    <property type="match status" value="4"/>
</dbReference>
<dbReference type="RefSeq" id="WP_148594967.1">
    <property type="nucleotide sequence ID" value="NZ_CP042997.1"/>
</dbReference>
<feature type="repeat" description="WD" evidence="3">
    <location>
        <begin position="327"/>
        <end position="360"/>
    </location>
</feature>
<keyword evidence="7" id="KW-1185">Reference proteome</keyword>
<accession>A0A5B9W528</accession>
<feature type="region of interest" description="Disordered" evidence="4">
    <location>
        <begin position="1"/>
        <end position="21"/>
    </location>
</feature>
<dbReference type="EMBL" id="CP042997">
    <property type="protein sequence ID" value="QEH35131.1"/>
    <property type="molecule type" value="Genomic_DNA"/>
</dbReference>
<dbReference type="InterPro" id="IPR015943">
    <property type="entry name" value="WD40/YVTN_repeat-like_dom_sf"/>
</dbReference>
<protein>
    <submittedName>
        <fullName evidence="6">WD domain, G-beta repeat</fullName>
    </submittedName>
</protein>
<keyword evidence="5" id="KW-0472">Membrane</keyword>
<dbReference type="InterPro" id="IPR020472">
    <property type="entry name" value="WD40_PAC1"/>
</dbReference>
<dbReference type="PROSITE" id="PS50294">
    <property type="entry name" value="WD_REPEATS_REGION"/>
    <property type="match status" value="2"/>
</dbReference>
<dbReference type="PRINTS" id="PR00320">
    <property type="entry name" value="GPROTEINBRPT"/>
</dbReference>
<organism evidence="6 7">
    <name type="scientific">Aquisphaera giovannonii</name>
    <dbReference type="NCBI Taxonomy" id="406548"/>
    <lineage>
        <taxon>Bacteria</taxon>
        <taxon>Pseudomonadati</taxon>
        <taxon>Planctomycetota</taxon>
        <taxon>Planctomycetia</taxon>
        <taxon>Isosphaerales</taxon>
        <taxon>Isosphaeraceae</taxon>
        <taxon>Aquisphaera</taxon>
    </lineage>
</organism>